<dbReference type="Proteomes" id="UP000434036">
    <property type="component" value="Unassembled WGS sequence"/>
</dbReference>
<dbReference type="SUPFAM" id="SSF48452">
    <property type="entry name" value="TPR-like"/>
    <property type="match status" value="1"/>
</dbReference>
<evidence type="ECO:0000256" key="3">
    <source>
        <dbReference type="PROSITE-ProRule" id="PRU01091"/>
    </source>
</evidence>
<organism evidence="5 6">
    <name type="scientific">Copranaerobaculum intestinale</name>
    <dbReference type="NCBI Taxonomy" id="2692629"/>
    <lineage>
        <taxon>Bacteria</taxon>
        <taxon>Bacillati</taxon>
        <taxon>Bacillota</taxon>
        <taxon>Erysipelotrichia</taxon>
        <taxon>Erysipelotrichales</taxon>
        <taxon>Erysipelotrichaceae</taxon>
        <taxon>Copranaerobaculum</taxon>
    </lineage>
</organism>
<name>A0A6N8U8V3_9FIRM</name>
<comment type="caution">
    <text evidence="5">The sequence shown here is derived from an EMBL/GenBank/DDBJ whole genome shotgun (WGS) entry which is preliminary data.</text>
</comment>
<dbReference type="GO" id="GO:0003677">
    <property type="term" value="F:DNA binding"/>
    <property type="evidence" value="ECO:0007669"/>
    <property type="project" value="UniProtKB-UniRule"/>
</dbReference>
<dbReference type="PROSITE" id="PS51755">
    <property type="entry name" value="OMPR_PHOB"/>
    <property type="match status" value="1"/>
</dbReference>
<dbReference type="SMART" id="SM01043">
    <property type="entry name" value="BTAD"/>
    <property type="match status" value="1"/>
</dbReference>
<reference evidence="5 6" key="2">
    <citation type="submission" date="2020-01" db="EMBL/GenBank/DDBJ databases">
        <title>Clostridiaceae sp. nov. isolated from the gut of human by culturomics.</title>
        <authorList>
            <person name="Chang Y."/>
        </authorList>
    </citation>
    <scope>NUCLEOTIDE SEQUENCE [LARGE SCALE GENOMIC DNA]</scope>
    <source>
        <strain evidence="5 6">DONG20-135</strain>
    </source>
</reference>
<dbReference type="Gene3D" id="1.25.40.10">
    <property type="entry name" value="Tetratricopeptide repeat domain"/>
    <property type="match status" value="1"/>
</dbReference>
<reference evidence="5 6" key="1">
    <citation type="submission" date="2019-12" db="EMBL/GenBank/DDBJ databases">
        <authorList>
            <person name="Yang R."/>
        </authorList>
    </citation>
    <scope>NUCLEOTIDE SEQUENCE [LARGE SCALE GENOMIC DNA]</scope>
    <source>
        <strain evidence="5 6">DONG20-135</strain>
    </source>
</reference>
<evidence type="ECO:0000313" key="5">
    <source>
        <dbReference type="EMBL" id="MXQ74280.1"/>
    </source>
</evidence>
<dbReference type="GO" id="GO:0006355">
    <property type="term" value="P:regulation of DNA-templated transcription"/>
    <property type="evidence" value="ECO:0007669"/>
    <property type="project" value="InterPro"/>
</dbReference>
<dbReference type="InterPro" id="IPR051677">
    <property type="entry name" value="AfsR-DnrI-RedD_regulator"/>
</dbReference>
<dbReference type="GO" id="GO:0000160">
    <property type="term" value="P:phosphorelay signal transduction system"/>
    <property type="evidence" value="ECO:0007669"/>
    <property type="project" value="InterPro"/>
</dbReference>
<dbReference type="EMBL" id="WUUQ01000005">
    <property type="protein sequence ID" value="MXQ74280.1"/>
    <property type="molecule type" value="Genomic_DNA"/>
</dbReference>
<evidence type="ECO:0000313" key="6">
    <source>
        <dbReference type="Proteomes" id="UP000434036"/>
    </source>
</evidence>
<dbReference type="InterPro" id="IPR016032">
    <property type="entry name" value="Sig_transdc_resp-reg_C-effctor"/>
</dbReference>
<keyword evidence="2 3" id="KW-0238">DNA-binding</keyword>
<dbReference type="RefSeq" id="WP_160625667.1">
    <property type="nucleotide sequence ID" value="NZ_WUUQ01000005.1"/>
</dbReference>
<feature type="DNA-binding region" description="OmpR/PhoB-type" evidence="3">
    <location>
        <begin position="1"/>
        <end position="102"/>
    </location>
</feature>
<dbReference type="AlphaFoldDB" id="A0A6N8U8V3"/>
<feature type="domain" description="OmpR/PhoB-type" evidence="4">
    <location>
        <begin position="1"/>
        <end position="102"/>
    </location>
</feature>
<keyword evidence="6" id="KW-1185">Reference proteome</keyword>
<evidence type="ECO:0000256" key="2">
    <source>
        <dbReference type="ARBA" id="ARBA00023125"/>
    </source>
</evidence>
<protein>
    <submittedName>
        <fullName evidence="5">Tetratricopeptide repeat protein</fullName>
    </submittedName>
</protein>
<dbReference type="Gene3D" id="1.10.10.10">
    <property type="entry name" value="Winged helix-like DNA-binding domain superfamily/Winged helix DNA-binding domain"/>
    <property type="match status" value="1"/>
</dbReference>
<dbReference type="PANTHER" id="PTHR35807">
    <property type="entry name" value="TRANSCRIPTIONAL REGULATOR REDD-RELATED"/>
    <property type="match status" value="1"/>
</dbReference>
<evidence type="ECO:0000259" key="4">
    <source>
        <dbReference type="PROSITE" id="PS51755"/>
    </source>
</evidence>
<gene>
    <name evidence="5" type="ORF">GSF08_10115</name>
</gene>
<dbReference type="InterPro" id="IPR001867">
    <property type="entry name" value="OmpR/PhoB-type_DNA-bd"/>
</dbReference>
<sequence length="395" mass="46724">MEKGVMQVTLFQNFTMSYQGENIKINEAATKQLTILLEILFLNLNQPVPRDKLINYLWQDSDNPSNVLKFSIFRLRKMLSGIESLKDVEFVQTTKQGYLLNQNIPIKTDVQTVDELWKQINNKDARQETIIQCAQQIVDVYKGRLYVDAPDQLWLQELQNEYHNIFQSCISKISEYYLHMQDYHKVISVMQKAIAIDPYFEDAYYYYIQALIETNRYKEALDLYKNVQDQFYQSVGQPLSLKMKSLYKIIIANDEQEEINLKTLKTQLESDIDRSGAFYCDYEFFKHIYQVELRNIKRKCREQYLVVFEISTDLDDEPLRAIMTKLTKIIQNSLRMGDVYSRINKTQIVLLLPCETIDNGYAVIQRITQQFYRKVTRKQAKLHYHIEAVTTSDSK</sequence>
<dbReference type="InterPro" id="IPR036388">
    <property type="entry name" value="WH-like_DNA-bd_sf"/>
</dbReference>
<proteinExistence type="inferred from homology"/>
<dbReference type="Pfam" id="PF03704">
    <property type="entry name" value="BTAD"/>
    <property type="match status" value="1"/>
</dbReference>
<comment type="similarity">
    <text evidence="1">Belongs to the AfsR/DnrI/RedD regulatory family.</text>
</comment>
<accession>A0A6N8U8V3</accession>
<dbReference type="InterPro" id="IPR011990">
    <property type="entry name" value="TPR-like_helical_dom_sf"/>
</dbReference>
<dbReference type="SUPFAM" id="SSF46894">
    <property type="entry name" value="C-terminal effector domain of the bipartite response regulators"/>
    <property type="match status" value="1"/>
</dbReference>
<dbReference type="Pfam" id="PF00486">
    <property type="entry name" value="Trans_reg_C"/>
    <property type="match status" value="1"/>
</dbReference>
<dbReference type="InterPro" id="IPR005158">
    <property type="entry name" value="BTAD"/>
</dbReference>
<evidence type="ECO:0000256" key="1">
    <source>
        <dbReference type="ARBA" id="ARBA00005820"/>
    </source>
</evidence>